<keyword evidence="1" id="KW-0812">Transmembrane</keyword>
<feature type="transmembrane region" description="Helical" evidence="1">
    <location>
        <begin position="37"/>
        <end position="59"/>
    </location>
</feature>
<keyword evidence="1" id="KW-0472">Membrane</keyword>
<reference evidence="3" key="1">
    <citation type="submission" date="2018-09" db="EMBL/GenBank/DDBJ databases">
        <title>Draft Genome Sequence of Mediterraneibacter sp. KCTC 15684.</title>
        <authorList>
            <person name="Kim J.S."/>
            <person name="Han K.I."/>
            <person name="Suh M.K."/>
            <person name="Lee K.C."/>
            <person name="Eom M.K."/>
            <person name="Lee J.H."/>
            <person name="Park S.H."/>
            <person name="Kang S.W."/>
            <person name="Park J.E."/>
            <person name="Oh B.S."/>
            <person name="Yu S.Y."/>
            <person name="Choi S.H."/>
            <person name="Lee D.H."/>
            <person name="Yoon H."/>
            <person name="Kim B."/>
            <person name="Yang S.J."/>
            <person name="Lee J.S."/>
        </authorList>
    </citation>
    <scope>NUCLEOTIDE SEQUENCE [LARGE SCALE GENOMIC DNA]</scope>
    <source>
        <strain evidence="3">KCTC 15684</strain>
    </source>
</reference>
<gene>
    <name evidence="2" type="ORF">KGMB01110_03200</name>
</gene>
<evidence type="ECO:0000256" key="1">
    <source>
        <dbReference type="SAM" id="Phobius"/>
    </source>
</evidence>
<protein>
    <submittedName>
        <fullName evidence="2">Uncharacterized protein</fullName>
    </submittedName>
</protein>
<keyword evidence="1" id="KW-1133">Transmembrane helix</keyword>
<evidence type="ECO:0000313" key="2">
    <source>
        <dbReference type="EMBL" id="GCA65884.1"/>
    </source>
</evidence>
<keyword evidence="3" id="KW-1185">Reference proteome</keyword>
<organism evidence="2 3">
    <name type="scientific">Mediterraneibacter butyricigenes</name>
    <dbReference type="NCBI Taxonomy" id="2316025"/>
    <lineage>
        <taxon>Bacteria</taxon>
        <taxon>Bacillati</taxon>
        <taxon>Bacillota</taxon>
        <taxon>Clostridia</taxon>
        <taxon>Lachnospirales</taxon>
        <taxon>Lachnospiraceae</taxon>
        <taxon>Mediterraneibacter</taxon>
    </lineage>
</organism>
<dbReference type="AlphaFoldDB" id="A0A391NX81"/>
<dbReference type="EMBL" id="BHGK01000001">
    <property type="protein sequence ID" value="GCA65884.1"/>
    <property type="molecule type" value="Genomic_DNA"/>
</dbReference>
<sequence>MKRIKRILAAIGALLLIALYVSTLIFALIGNDLAINLLKASVALTICLPVMLYAIYLIYRLLSGNHPD</sequence>
<dbReference type="RefSeq" id="WP_117601970.1">
    <property type="nucleotide sequence ID" value="NZ_BHGK01000001.1"/>
</dbReference>
<proteinExistence type="predicted"/>
<accession>A0A391NX81</accession>
<dbReference type="Proteomes" id="UP000265643">
    <property type="component" value="Unassembled WGS sequence"/>
</dbReference>
<evidence type="ECO:0000313" key="3">
    <source>
        <dbReference type="Proteomes" id="UP000265643"/>
    </source>
</evidence>
<name>A0A391NX81_9FIRM</name>
<comment type="caution">
    <text evidence="2">The sequence shown here is derived from an EMBL/GenBank/DDBJ whole genome shotgun (WGS) entry which is preliminary data.</text>
</comment>